<organism evidence="2 3">
    <name type="scientific">Ceratopteris richardii</name>
    <name type="common">Triangle waterfern</name>
    <dbReference type="NCBI Taxonomy" id="49495"/>
    <lineage>
        <taxon>Eukaryota</taxon>
        <taxon>Viridiplantae</taxon>
        <taxon>Streptophyta</taxon>
        <taxon>Embryophyta</taxon>
        <taxon>Tracheophyta</taxon>
        <taxon>Polypodiopsida</taxon>
        <taxon>Polypodiidae</taxon>
        <taxon>Polypodiales</taxon>
        <taxon>Pteridineae</taxon>
        <taxon>Pteridaceae</taxon>
        <taxon>Parkerioideae</taxon>
        <taxon>Ceratopteris</taxon>
    </lineage>
</organism>
<keyword evidence="3" id="KW-1185">Reference proteome</keyword>
<protein>
    <recommendedName>
        <fullName evidence="1">F-box domain-containing protein</fullName>
    </recommendedName>
</protein>
<dbReference type="Proteomes" id="UP000825935">
    <property type="component" value="Chromosome 29"/>
</dbReference>
<dbReference type="AlphaFoldDB" id="A0A8T2R6P5"/>
<dbReference type="SMART" id="SM00256">
    <property type="entry name" value="FBOX"/>
    <property type="match status" value="1"/>
</dbReference>
<dbReference type="OrthoDB" id="1885938at2759"/>
<dbReference type="OMA" id="SWFGHAV"/>
<dbReference type="Pfam" id="PF00646">
    <property type="entry name" value="F-box"/>
    <property type="match status" value="1"/>
</dbReference>
<evidence type="ECO:0000313" key="2">
    <source>
        <dbReference type="EMBL" id="KAH7292009.1"/>
    </source>
</evidence>
<dbReference type="InterPro" id="IPR015915">
    <property type="entry name" value="Kelch-typ_b-propeller"/>
</dbReference>
<reference evidence="2" key="1">
    <citation type="submission" date="2021-08" db="EMBL/GenBank/DDBJ databases">
        <title>WGS assembly of Ceratopteris richardii.</title>
        <authorList>
            <person name="Marchant D.B."/>
            <person name="Chen G."/>
            <person name="Jenkins J."/>
            <person name="Shu S."/>
            <person name="Leebens-Mack J."/>
            <person name="Grimwood J."/>
            <person name="Schmutz J."/>
            <person name="Soltis P."/>
            <person name="Soltis D."/>
            <person name="Chen Z.-H."/>
        </authorList>
    </citation>
    <scope>NUCLEOTIDE SEQUENCE</scope>
    <source>
        <strain evidence="2">Whitten #5841</strain>
        <tissue evidence="2">Leaf</tissue>
    </source>
</reference>
<dbReference type="Gene3D" id="1.20.1280.50">
    <property type="match status" value="1"/>
</dbReference>
<dbReference type="PANTHER" id="PTHR31672">
    <property type="entry name" value="BNACNNG10540D PROTEIN"/>
    <property type="match status" value="1"/>
</dbReference>
<dbReference type="EMBL" id="CM035434">
    <property type="protein sequence ID" value="KAH7292009.1"/>
    <property type="molecule type" value="Genomic_DNA"/>
</dbReference>
<dbReference type="PROSITE" id="PS50181">
    <property type="entry name" value="FBOX"/>
    <property type="match status" value="1"/>
</dbReference>
<dbReference type="CDD" id="cd09917">
    <property type="entry name" value="F-box_SF"/>
    <property type="match status" value="1"/>
</dbReference>
<dbReference type="InterPro" id="IPR036047">
    <property type="entry name" value="F-box-like_dom_sf"/>
</dbReference>
<evidence type="ECO:0000259" key="1">
    <source>
        <dbReference type="PROSITE" id="PS50181"/>
    </source>
</evidence>
<dbReference type="SUPFAM" id="SSF81383">
    <property type="entry name" value="F-box domain"/>
    <property type="match status" value="1"/>
</dbReference>
<comment type="caution">
    <text evidence="2">The sequence shown here is derived from an EMBL/GenBank/DDBJ whole genome shotgun (WGS) entry which is preliminary data.</text>
</comment>
<name>A0A8T2R6P5_CERRI</name>
<proteinExistence type="predicted"/>
<dbReference type="SUPFAM" id="SSF117281">
    <property type="entry name" value="Kelch motif"/>
    <property type="match status" value="1"/>
</dbReference>
<accession>A0A8T2R6P5</accession>
<sequence>MDSFGVCDRENVLNPSGSNSSAYGAPAVKILDPNIWIHLPDHILYHILSFLPFWSVLQLLGVSRNWRKYLKSNKFLVNWSKNSPLEVLFFMLADGWSLQPTAAYCPSLNKWLLVPLSGFSCNKEASHNFHLVTAAGGLLCMEEVEWPNRSLVVFNPLNKSYRKLPPMLDMRSPYIVGMTVNTDKSGYKILVAQDGQSLVSQHYDSISNSWKMNTIFYTKIAMLVGMASIKEFLFCLSFWPLGLIAYNNEEASWCDMQVKMPPSVTSPHLIHNNGELFLVGGLEKCCQLTSIKIWKVDLYLKECIEFEEMPDCLFSSFSETLHEEHFSCMGEAGVICFHGSLTLSMVVYDMNRNRWWWVPPCPMKSAQPYCLSNPRYSFFNSLGLAIKPCFIVNA</sequence>
<gene>
    <name evidence="2" type="ORF">KP509_29G047100</name>
</gene>
<dbReference type="InterPro" id="IPR050796">
    <property type="entry name" value="SCF_F-box_component"/>
</dbReference>
<feature type="domain" description="F-box" evidence="1">
    <location>
        <begin position="33"/>
        <end position="82"/>
    </location>
</feature>
<evidence type="ECO:0000313" key="3">
    <source>
        <dbReference type="Proteomes" id="UP000825935"/>
    </source>
</evidence>
<dbReference type="InterPro" id="IPR001810">
    <property type="entry name" value="F-box_dom"/>
</dbReference>